<feature type="region of interest" description="Disordered" evidence="1">
    <location>
        <begin position="242"/>
        <end position="338"/>
    </location>
</feature>
<reference evidence="4 5" key="1">
    <citation type="submission" date="2017-08" db="EMBL/GenBank/DDBJ databases">
        <authorList>
            <person name="de Groot N.N."/>
        </authorList>
    </citation>
    <scope>NUCLEOTIDE SEQUENCE [LARGE SCALE GENOMIC DNA]</scope>
    <source>
        <strain evidence="4 5">NBT06-6</strain>
    </source>
</reference>
<gene>
    <name evidence="4" type="ORF">CIG21_09150</name>
</gene>
<evidence type="ECO:0000256" key="2">
    <source>
        <dbReference type="SAM" id="Phobius"/>
    </source>
</evidence>
<dbReference type="EMBL" id="NQMQ01000019">
    <property type="protein sequence ID" value="PAJ69016.1"/>
    <property type="molecule type" value="Genomic_DNA"/>
</dbReference>
<feature type="compositionally biased region" description="Polar residues" evidence="1">
    <location>
        <begin position="267"/>
        <end position="277"/>
    </location>
</feature>
<evidence type="ECO:0000313" key="5">
    <source>
        <dbReference type="Proteomes" id="UP000215771"/>
    </source>
</evidence>
<comment type="caution">
    <text evidence="4">The sequence shown here is derived from an EMBL/GenBank/DDBJ whole genome shotgun (WGS) entry which is preliminary data.</text>
</comment>
<sequence length="373" mass="39968">MFNNQRFAAAATAVALGACAVIAPQAQGATVGSNDSGSCHIQLNSQEQQEYERVAFASTKFNQDDNWRQAFEVAFPAADDIAAEFQDAYENGGRESFNDNLMDNLNAWADRISAETGVSHDASFWYFSHLWNSLAVSTEPDIALVKFWDDVHDSLDAGTITASEQDAASEPAFRPVAPLAVLEQERKAQFPELSPVHAAAWTDAFVESEALSDYRKGAAFESVFQQARQECAEGGDAIVLFPTDGANPDAQRAAEKTDQGADVLPSAEQNPLTTEQTDQPERTEHENGTENGTTTTVVREHGKTTVNVSVTSRTKSHTASEPTDRPDNKQEDEPKVDTAAAAGKHISVDSGIIAAIVLALLAAIGGAAFSFLG</sequence>
<dbReference type="Proteomes" id="UP000215771">
    <property type="component" value="Unassembled WGS sequence"/>
</dbReference>
<evidence type="ECO:0000313" key="4">
    <source>
        <dbReference type="EMBL" id="PAJ69016.1"/>
    </source>
</evidence>
<dbReference type="RefSeq" id="WP_095278374.1">
    <property type="nucleotide sequence ID" value="NZ_CP047655.1"/>
</dbReference>
<feature type="signal peptide" evidence="3">
    <location>
        <begin position="1"/>
        <end position="28"/>
    </location>
</feature>
<proteinExistence type="predicted"/>
<keyword evidence="2" id="KW-0812">Transmembrane</keyword>
<feature type="chain" id="PRO_5012289414" evidence="3">
    <location>
        <begin position="29"/>
        <end position="373"/>
    </location>
</feature>
<dbReference type="AlphaFoldDB" id="A0A269PDK8"/>
<accession>A0A269PDK8</accession>
<evidence type="ECO:0000256" key="3">
    <source>
        <dbReference type="SAM" id="SignalP"/>
    </source>
</evidence>
<dbReference type="PROSITE" id="PS51257">
    <property type="entry name" value="PROKAR_LIPOPROTEIN"/>
    <property type="match status" value="1"/>
</dbReference>
<feature type="compositionally biased region" description="Basic and acidic residues" evidence="1">
    <location>
        <begin position="279"/>
        <end position="288"/>
    </location>
</feature>
<protein>
    <submittedName>
        <fullName evidence="4">Uncharacterized protein</fullName>
    </submittedName>
</protein>
<keyword evidence="3" id="KW-0732">Signal</keyword>
<keyword evidence="2" id="KW-0472">Membrane</keyword>
<organism evidence="4 5">
    <name type="scientific">Corynebacterium hadale</name>
    <dbReference type="NCBI Taxonomy" id="2026255"/>
    <lineage>
        <taxon>Bacteria</taxon>
        <taxon>Bacillati</taxon>
        <taxon>Actinomycetota</taxon>
        <taxon>Actinomycetes</taxon>
        <taxon>Mycobacteriales</taxon>
        <taxon>Corynebacteriaceae</taxon>
        <taxon>Corynebacterium</taxon>
    </lineage>
</organism>
<feature type="compositionally biased region" description="Polar residues" evidence="1">
    <location>
        <begin position="304"/>
        <end position="321"/>
    </location>
</feature>
<name>A0A269PDK8_9CORY</name>
<feature type="transmembrane region" description="Helical" evidence="2">
    <location>
        <begin position="352"/>
        <end position="372"/>
    </location>
</feature>
<evidence type="ECO:0000256" key="1">
    <source>
        <dbReference type="SAM" id="MobiDB-lite"/>
    </source>
</evidence>
<feature type="compositionally biased region" description="Basic and acidic residues" evidence="1">
    <location>
        <begin position="322"/>
        <end position="336"/>
    </location>
</feature>
<keyword evidence="2" id="KW-1133">Transmembrane helix</keyword>